<evidence type="ECO:0000259" key="4">
    <source>
        <dbReference type="Pfam" id="PF12708"/>
    </source>
</evidence>
<keyword evidence="7" id="KW-1185">Reference proteome</keyword>
<dbReference type="SUPFAM" id="SSF51126">
    <property type="entry name" value="Pectin lyase-like"/>
    <property type="match status" value="1"/>
</dbReference>
<comment type="subcellular location">
    <subcellularLocation>
        <location evidence="1">Secreted</location>
    </subcellularLocation>
</comment>
<dbReference type="PANTHER" id="PTHR33928">
    <property type="entry name" value="POLYGALACTURONASE QRT3"/>
    <property type="match status" value="1"/>
</dbReference>
<dbReference type="GeneID" id="54329972"/>
<keyword evidence="2" id="KW-0964">Secreted</keyword>
<dbReference type="STRING" id="1220188.A0A4S3J6F2"/>
<comment type="caution">
    <text evidence="6">The sequence shown here is derived from an EMBL/GenBank/DDBJ whole genome shotgun (WGS) entry which is preliminary data.</text>
</comment>
<evidence type="ECO:0000256" key="2">
    <source>
        <dbReference type="ARBA" id="ARBA00022525"/>
    </source>
</evidence>
<reference evidence="5 8" key="2">
    <citation type="submission" date="2019-08" db="EMBL/GenBank/DDBJ databases">
        <title>The genome sequence of a newly discovered highly antifungal drug resistant Aspergillus species, Aspergillus tanneri NIH 1004.</title>
        <authorList>
            <person name="Mounaud S."/>
            <person name="Singh I."/>
            <person name="Joardar V."/>
            <person name="Pakala S."/>
            <person name="Pakala S."/>
            <person name="Venepally P."/>
            <person name="Chung J.K."/>
            <person name="Losada L."/>
            <person name="Nierman W.C."/>
        </authorList>
    </citation>
    <scope>NUCLEOTIDE SEQUENCE [LARGE SCALE GENOMIC DNA]</scope>
    <source>
        <strain evidence="5 8">NIH1004</strain>
    </source>
</reference>
<dbReference type="Pfam" id="PF12708">
    <property type="entry name" value="Pect-lyase_RHGA_epim"/>
    <property type="match status" value="1"/>
</dbReference>
<protein>
    <recommendedName>
        <fullName evidence="4">Rhamnogalacturonase A/B/Epimerase-like pectate lyase domain-containing protein</fullName>
    </recommendedName>
</protein>
<proteinExistence type="predicted"/>
<evidence type="ECO:0000313" key="6">
    <source>
        <dbReference type="EMBL" id="THC90523.1"/>
    </source>
</evidence>
<evidence type="ECO:0000256" key="1">
    <source>
        <dbReference type="ARBA" id="ARBA00004613"/>
    </source>
</evidence>
<dbReference type="Proteomes" id="UP000324241">
    <property type="component" value="Unassembled WGS sequence"/>
</dbReference>
<dbReference type="VEuPathDB" id="FungiDB:EYZ11_010007"/>
<organism evidence="6 7">
    <name type="scientific">Aspergillus tanneri</name>
    <dbReference type="NCBI Taxonomy" id="1220188"/>
    <lineage>
        <taxon>Eukaryota</taxon>
        <taxon>Fungi</taxon>
        <taxon>Dikarya</taxon>
        <taxon>Ascomycota</taxon>
        <taxon>Pezizomycotina</taxon>
        <taxon>Eurotiomycetes</taxon>
        <taxon>Eurotiomycetidae</taxon>
        <taxon>Eurotiales</taxon>
        <taxon>Aspergillaceae</taxon>
        <taxon>Aspergillus</taxon>
        <taxon>Aspergillus subgen. Circumdati</taxon>
    </lineage>
</organism>
<dbReference type="FunFam" id="2.160.20.10:FF:000043">
    <property type="entry name" value="Exo-beta-1,3-glucanase, putative"/>
    <property type="match status" value="1"/>
</dbReference>
<dbReference type="GO" id="GO:0005576">
    <property type="term" value="C:extracellular region"/>
    <property type="evidence" value="ECO:0007669"/>
    <property type="project" value="UniProtKB-SubCell"/>
</dbReference>
<dbReference type="InterPro" id="IPR011050">
    <property type="entry name" value="Pectin_lyase_fold/virulence"/>
</dbReference>
<evidence type="ECO:0000256" key="3">
    <source>
        <dbReference type="ARBA" id="ARBA00022729"/>
    </source>
</evidence>
<dbReference type="RefSeq" id="XP_033425210.1">
    <property type="nucleotide sequence ID" value="XM_033571895.1"/>
</dbReference>
<dbReference type="PANTHER" id="PTHR33928:SF2">
    <property type="entry name" value="PECTATE LYASE SUPERFAMILY PROTEIN DOMAIN-CONTAINING PROTEIN-RELATED"/>
    <property type="match status" value="1"/>
</dbReference>
<gene>
    <name evidence="5" type="ORF">ATNIH1004_007270</name>
    <name evidence="6" type="ORF">EYZ11_010007</name>
</gene>
<dbReference type="Gene3D" id="2.160.20.10">
    <property type="entry name" value="Single-stranded right-handed beta-helix, Pectin lyase-like"/>
    <property type="match status" value="1"/>
</dbReference>
<dbReference type="InterPro" id="IPR024535">
    <property type="entry name" value="RHGA/B-epi-like_pectate_lyase"/>
</dbReference>
<dbReference type="OrthoDB" id="1046782at2759"/>
<accession>A0A4S3J6F2</accession>
<dbReference type="GO" id="GO:0004650">
    <property type="term" value="F:polygalacturonase activity"/>
    <property type="evidence" value="ECO:0007669"/>
    <property type="project" value="InterPro"/>
</dbReference>
<dbReference type="InterPro" id="IPR012334">
    <property type="entry name" value="Pectin_lyas_fold"/>
</dbReference>
<dbReference type="Proteomes" id="UP000308092">
    <property type="component" value="Unassembled WGS sequence"/>
</dbReference>
<reference evidence="6 7" key="1">
    <citation type="submission" date="2019-03" db="EMBL/GenBank/DDBJ databases">
        <title>The genome sequence of a newly discovered highly antifungal drug resistant Aspergillus species, Aspergillus tanneri NIH 1004.</title>
        <authorList>
            <person name="Mounaud S."/>
            <person name="Singh I."/>
            <person name="Joardar V."/>
            <person name="Pakala S."/>
            <person name="Pakala S."/>
            <person name="Venepally P."/>
            <person name="Hoover J."/>
            <person name="Nierman W."/>
            <person name="Chung J."/>
            <person name="Losada L."/>
        </authorList>
    </citation>
    <scope>NUCLEOTIDE SEQUENCE [LARGE SCALE GENOMIC DNA]</scope>
    <source>
        <strain evidence="6 7">NIH1004</strain>
    </source>
</reference>
<keyword evidence="3" id="KW-0732">Signal</keyword>
<evidence type="ECO:0000313" key="7">
    <source>
        <dbReference type="Proteomes" id="UP000308092"/>
    </source>
</evidence>
<evidence type="ECO:0000313" key="5">
    <source>
        <dbReference type="EMBL" id="KAA8645849.1"/>
    </source>
</evidence>
<dbReference type="EMBL" id="SOSA01000510">
    <property type="protein sequence ID" value="THC90523.1"/>
    <property type="molecule type" value="Genomic_DNA"/>
</dbReference>
<dbReference type="AlphaFoldDB" id="A0A4S3J6F2"/>
<dbReference type="InterPro" id="IPR039279">
    <property type="entry name" value="QRT3-like"/>
</dbReference>
<dbReference type="EMBL" id="QUQM01000007">
    <property type="protein sequence ID" value="KAA8645849.1"/>
    <property type="molecule type" value="Genomic_DNA"/>
</dbReference>
<evidence type="ECO:0000313" key="8">
    <source>
        <dbReference type="Proteomes" id="UP000324241"/>
    </source>
</evidence>
<feature type="domain" description="Rhamnogalacturonase A/B/Epimerase-like pectate lyase" evidence="4">
    <location>
        <begin position="100"/>
        <end position="322"/>
    </location>
</feature>
<sequence length="401" mass="43062">MPPGERENDTTLKNNTKSRKVKYYPPLDYLPTLFGVPFTIKNDTTQQGHELESSATHTNLGNNYHCSSSYSSSGYWYEEVEHNGQSSFLSSDYKDKYAVFRNVVTDFHADNTGQRDASLAIQKAIQAGSTNGPGRGSHAMGTTGQPAIVYLPAGTYLLQAGLQFYVGTVLVGDATNPPVLKAITGFSGDHIIYAKDPNYVGTINFQIGVKNIVLDSTALDPSLHMTLLDWTVSQATQLSNVGFNMPMGVSNHAGLSTQYDYNSNLMINDLWFRGGAVGMRLSGQQWAFRNLRFTGTATGVIAGGTDIVFVDCHFEEGDIGIDASGTSGSLTVIDSTGRGLHSLIESVDSGNAGNAIILENIQNTGDTVVLAGEAILRGAVSNTWVHGTMVNVTSFDSQTEN</sequence>
<name>A0A4S3J6F2_9EURO</name>